<feature type="compositionally biased region" description="Basic and acidic residues" evidence="1">
    <location>
        <begin position="78"/>
        <end position="87"/>
    </location>
</feature>
<feature type="region of interest" description="Disordered" evidence="1">
    <location>
        <begin position="36"/>
        <end position="56"/>
    </location>
</feature>
<reference evidence="2 3" key="1">
    <citation type="journal article" date="2017" name="Curr. Biol.">
        <title>Genome architecture and evolution of a unichromosomal asexual nematode.</title>
        <authorList>
            <person name="Fradin H."/>
            <person name="Zegar C."/>
            <person name="Gutwein M."/>
            <person name="Lucas J."/>
            <person name="Kovtun M."/>
            <person name="Corcoran D."/>
            <person name="Baugh L.R."/>
            <person name="Kiontke K."/>
            <person name="Gunsalus K."/>
            <person name="Fitch D.H."/>
            <person name="Piano F."/>
        </authorList>
    </citation>
    <scope>NUCLEOTIDE SEQUENCE [LARGE SCALE GENOMIC DNA]</scope>
    <source>
        <strain evidence="2">PF1309</strain>
    </source>
</reference>
<dbReference type="EMBL" id="LIAE01005982">
    <property type="protein sequence ID" value="PAV92821.1"/>
    <property type="molecule type" value="Genomic_DNA"/>
</dbReference>
<sequence length="142" mass="15954">MRVAGLFVPRRDQPEHGVILRVSEDDRELRVAAGDVEGLRNVEPPRHGAHQQFGRDRFGGEAVIGVDRRTARIRHPAQRKEGVREAVAEFMAPEGDRHRRPGGRRTEQRGQQQRGGEQRAEEGSNHVPMIQAPAGLGQRRSH</sequence>
<feature type="compositionally biased region" description="Basic and acidic residues" evidence="1">
    <location>
        <begin position="37"/>
        <end position="46"/>
    </location>
</feature>
<proteinExistence type="predicted"/>
<evidence type="ECO:0000313" key="2">
    <source>
        <dbReference type="EMBL" id="PAV92821.1"/>
    </source>
</evidence>
<dbReference type="AlphaFoldDB" id="A0A2A2M2S9"/>
<organism evidence="2 3">
    <name type="scientific">Diploscapter pachys</name>
    <dbReference type="NCBI Taxonomy" id="2018661"/>
    <lineage>
        <taxon>Eukaryota</taxon>
        <taxon>Metazoa</taxon>
        <taxon>Ecdysozoa</taxon>
        <taxon>Nematoda</taxon>
        <taxon>Chromadorea</taxon>
        <taxon>Rhabditida</taxon>
        <taxon>Rhabditina</taxon>
        <taxon>Rhabditomorpha</taxon>
        <taxon>Rhabditoidea</taxon>
        <taxon>Rhabditidae</taxon>
        <taxon>Diploscapter</taxon>
    </lineage>
</organism>
<protein>
    <submittedName>
        <fullName evidence="2">Uncharacterized protein</fullName>
    </submittedName>
</protein>
<comment type="caution">
    <text evidence="2">The sequence shown here is derived from an EMBL/GenBank/DDBJ whole genome shotgun (WGS) entry which is preliminary data.</text>
</comment>
<dbReference type="Proteomes" id="UP000218231">
    <property type="component" value="Unassembled WGS sequence"/>
</dbReference>
<evidence type="ECO:0000313" key="3">
    <source>
        <dbReference type="Proteomes" id="UP000218231"/>
    </source>
</evidence>
<name>A0A2A2M2S9_9BILA</name>
<evidence type="ECO:0000256" key="1">
    <source>
        <dbReference type="SAM" id="MobiDB-lite"/>
    </source>
</evidence>
<accession>A0A2A2M2S9</accession>
<keyword evidence="3" id="KW-1185">Reference proteome</keyword>
<gene>
    <name evidence="2" type="ORF">WR25_20578</name>
</gene>
<feature type="region of interest" description="Disordered" evidence="1">
    <location>
        <begin position="69"/>
        <end position="142"/>
    </location>
</feature>